<dbReference type="GO" id="GO:0000725">
    <property type="term" value="P:recombinational repair"/>
    <property type="evidence" value="ECO:0007669"/>
    <property type="project" value="TreeGrafter"/>
</dbReference>
<evidence type="ECO:0000256" key="9">
    <source>
        <dbReference type="ARBA" id="ARBA00034808"/>
    </source>
</evidence>
<evidence type="ECO:0000256" key="4">
    <source>
        <dbReference type="ARBA" id="ARBA00022806"/>
    </source>
</evidence>
<protein>
    <recommendedName>
        <fullName evidence="9">DNA 3'-5' helicase</fullName>
        <ecNumber evidence="9">5.6.2.4</ecNumber>
    </recommendedName>
</protein>
<comment type="catalytic activity">
    <reaction evidence="8">
        <text>Couples ATP hydrolysis with the unwinding of duplex DNA by translocating in the 3'-5' direction.</text>
        <dbReference type="EC" id="5.6.2.4"/>
    </reaction>
</comment>
<evidence type="ECO:0000256" key="7">
    <source>
        <dbReference type="ARBA" id="ARBA00023235"/>
    </source>
</evidence>
<keyword evidence="4" id="KW-0347">Helicase</keyword>
<dbReference type="Gene3D" id="1.10.10.160">
    <property type="match status" value="1"/>
</dbReference>
<dbReference type="EMBL" id="UINC01209943">
    <property type="protein sequence ID" value="SVE33181.1"/>
    <property type="molecule type" value="Genomic_DNA"/>
</dbReference>
<dbReference type="PANTHER" id="PTHR11070">
    <property type="entry name" value="UVRD / RECB / PCRA DNA HELICASE FAMILY MEMBER"/>
    <property type="match status" value="1"/>
</dbReference>
<evidence type="ECO:0000256" key="6">
    <source>
        <dbReference type="ARBA" id="ARBA00023125"/>
    </source>
</evidence>
<dbReference type="InterPro" id="IPR000212">
    <property type="entry name" value="DNA_helicase_UvrD/REP"/>
</dbReference>
<reference evidence="12" key="1">
    <citation type="submission" date="2018-05" db="EMBL/GenBank/DDBJ databases">
        <authorList>
            <person name="Lanie J.A."/>
            <person name="Ng W.-L."/>
            <person name="Kazmierczak K.M."/>
            <person name="Andrzejewski T.M."/>
            <person name="Davidsen T.M."/>
            <person name="Wayne K.J."/>
            <person name="Tettelin H."/>
            <person name="Glass J.I."/>
            <person name="Rusch D."/>
            <person name="Podicherti R."/>
            <person name="Tsui H.-C.T."/>
            <person name="Winkler M.E."/>
        </authorList>
    </citation>
    <scope>NUCLEOTIDE SEQUENCE</scope>
</reference>
<keyword evidence="5" id="KW-0067">ATP-binding</keyword>
<name>A0A383CM56_9ZZZZ</name>
<dbReference type="PROSITE" id="PS51198">
    <property type="entry name" value="UVRD_HELICASE_ATP_BIND"/>
    <property type="match status" value="1"/>
</dbReference>
<evidence type="ECO:0000256" key="3">
    <source>
        <dbReference type="ARBA" id="ARBA00022801"/>
    </source>
</evidence>
<gene>
    <name evidence="12" type="ORF">METZ01_LOCUS486035</name>
</gene>
<dbReference type="CDD" id="cd17932">
    <property type="entry name" value="DEXQc_UvrD"/>
    <property type="match status" value="1"/>
</dbReference>
<sequence>TPEEIKEFIEKKRSGTLAYANVDEEDYVNDLENLVKVYEKYDQFKKRQNIMDFDDIIGLTYKLLHEKKHVLRQLQDQYKYILVDEFQDNNFAQFEIVKSLVTDGNITAVGDSDQSIYRFQGAYPEIFNDFRKTYPNFTEILLVKNYRNSKSVVKVSGMLLEQDKTRTIKPLVSTKSSKEKVSIQSCGNSFAEAAFVVQKIKDLIKSNQGKISFKDFAVLGRKQKTGRMVAELLTAAGIPA</sequence>
<feature type="non-terminal residue" evidence="12">
    <location>
        <position position="1"/>
    </location>
</feature>
<keyword evidence="7" id="KW-0413">Isomerase</keyword>
<dbReference type="GO" id="GO:0016787">
    <property type="term" value="F:hydrolase activity"/>
    <property type="evidence" value="ECO:0007669"/>
    <property type="project" value="UniProtKB-KW"/>
</dbReference>
<dbReference type="InterPro" id="IPR014016">
    <property type="entry name" value="UvrD-like_ATP-bd"/>
</dbReference>
<dbReference type="AlphaFoldDB" id="A0A383CM56"/>
<comment type="similarity">
    <text evidence="1">Belongs to the helicase family. UvrD subfamily.</text>
</comment>
<dbReference type="Pfam" id="PF13361">
    <property type="entry name" value="UvrD_C"/>
    <property type="match status" value="1"/>
</dbReference>
<dbReference type="Gene3D" id="3.40.50.300">
    <property type="entry name" value="P-loop containing nucleotide triphosphate hydrolases"/>
    <property type="match status" value="2"/>
</dbReference>
<evidence type="ECO:0000256" key="10">
    <source>
        <dbReference type="ARBA" id="ARBA00048988"/>
    </source>
</evidence>
<feature type="non-terminal residue" evidence="12">
    <location>
        <position position="240"/>
    </location>
</feature>
<keyword evidence="2" id="KW-0547">Nucleotide-binding</keyword>
<feature type="domain" description="UvrD-like helicase ATP-binding" evidence="11">
    <location>
        <begin position="1"/>
        <end position="149"/>
    </location>
</feature>
<proteinExistence type="inferred from homology"/>
<dbReference type="InterPro" id="IPR027417">
    <property type="entry name" value="P-loop_NTPase"/>
</dbReference>
<dbReference type="InterPro" id="IPR014017">
    <property type="entry name" value="DNA_helicase_UvrD-like_C"/>
</dbReference>
<dbReference type="EC" id="5.6.2.4" evidence="9"/>
<comment type="catalytic activity">
    <reaction evidence="10">
        <text>ATP + H2O = ADP + phosphate + H(+)</text>
        <dbReference type="Rhea" id="RHEA:13065"/>
        <dbReference type="ChEBI" id="CHEBI:15377"/>
        <dbReference type="ChEBI" id="CHEBI:15378"/>
        <dbReference type="ChEBI" id="CHEBI:30616"/>
        <dbReference type="ChEBI" id="CHEBI:43474"/>
        <dbReference type="ChEBI" id="CHEBI:456216"/>
        <dbReference type="EC" id="5.6.2.4"/>
    </reaction>
</comment>
<evidence type="ECO:0000259" key="11">
    <source>
        <dbReference type="PROSITE" id="PS51198"/>
    </source>
</evidence>
<evidence type="ECO:0000256" key="1">
    <source>
        <dbReference type="ARBA" id="ARBA00009922"/>
    </source>
</evidence>
<keyword evidence="6" id="KW-0238">DNA-binding</keyword>
<dbReference type="InterPro" id="IPR013986">
    <property type="entry name" value="DExx_box_DNA_helicase_dom_sf"/>
</dbReference>
<dbReference type="PANTHER" id="PTHR11070:SF2">
    <property type="entry name" value="ATP-DEPENDENT DNA HELICASE SRS2"/>
    <property type="match status" value="1"/>
</dbReference>
<evidence type="ECO:0000256" key="2">
    <source>
        <dbReference type="ARBA" id="ARBA00022741"/>
    </source>
</evidence>
<accession>A0A383CM56</accession>
<keyword evidence="3" id="KW-0378">Hydrolase</keyword>
<evidence type="ECO:0000256" key="8">
    <source>
        <dbReference type="ARBA" id="ARBA00034617"/>
    </source>
</evidence>
<dbReference type="GO" id="GO:0043138">
    <property type="term" value="F:3'-5' DNA helicase activity"/>
    <property type="evidence" value="ECO:0007669"/>
    <property type="project" value="UniProtKB-EC"/>
</dbReference>
<organism evidence="12">
    <name type="scientific">marine metagenome</name>
    <dbReference type="NCBI Taxonomy" id="408172"/>
    <lineage>
        <taxon>unclassified sequences</taxon>
        <taxon>metagenomes</taxon>
        <taxon>ecological metagenomes</taxon>
    </lineage>
</organism>
<dbReference type="Pfam" id="PF00580">
    <property type="entry name" value="UvrD-helicase"/>
    <property type="match status" value="1"/>
</dbReference>
<evidence type="ECO:0000313" key="12">
    <source>
        <dbReference type="EMBL" id="SVE33181.1"/>
    </source>
</evidence>
<dbReference type="GO" id="GO:0005524">
    <property type="term" value="F:ATP binding"/>
    <property type="evidence" value="ECO:0007669"/>
    <property type="project" value="UniProtKB-KW"/>
</dbReference>
<evidence type="ECO:0000256" key="5">
    <source>
        <dbReference type="ARBA" id="ARBA00022840"/>
    </source>
</evidence>
<dbReference type="SUPFAM" id="SSF52540">
    <property type="entry name" value="P-loop containing nucleoside triphosphate hydrolases"/>
    <property type="match status" value="1"/>
</dbReference>
<dbReference type="GO" id="GO:0003677">
    <property type="term" value="F:DNA binding"/>
    <property type="evidence" value="ECO:0007669"/>
    <property type="project" value="UniProtKB-KW"/>
</dbReference>